<keyword evidence="4 5" id="KW-0456">Lyase</keyword>
<evidence type="ECO:0000256" key="2">
    <source>
        <dbReference type="ARBA" id="ARBA00022723"/>
    </source>
</evidence>
<evidence type="ECO:0000256" key="4">
    <source>
        <dbReference type="ARBA" id="ARBA00023239"/>
    </source>
</evidence>
<dbReference type="GO" id="GO:0051907">
    <property type="term" value="F:S-(hydroxymethyl)glutathione synthase activity"/>
    <property type="evidence" value="ECO:0007669"/>
    <property type="project" value="UniProtKB-UniRule"/>
</dbReference>
<evidence type="ECO:0000313" key="7">
    <source>
        <dbReference type="EMBL" id="EEW25343.1"/>
    </source>
</evidence>
<comment type="similarity">
    <text evidence="1 5">Belongs to the Gfa family.</text>
</comment>
<dbReference type="Pfam" id="PF04828">
    <property type="entry name" value="GFA"/>
    <property type="match status" value="1"/>
</dbReference>
<dbReference type="EC" id="4.4.1.22" evidence="5"/>
<feature type="binding site" evidence="5">
    <location>
        <position position="56"/>
    </location>
    <ligand>
        <name>Zn(2+)</name>
        <dbReference type="ChEBI" id="CHEBI:29105"/>
        <label>2</label>
        <note>catalytic</note>
    </ligand>
</feature>
<feature type="domain" description="CENP-V/GFA" evidence="6">
    <location>
        <begin position="28"/>
        <end position="175"/>
    </location>
</feature>
<feature type="binding site" evidence="5">
    <location>
        <position position="37"/>
    </location>
    <ligand>
        <name>Zn(2+)</name>
        <dbReference type="ChEBI" id="CHEBI:29105"/>
        <label>1</label>
        <note>structural</note>
    </ligand>
</feature>
<proteinExistence type="inferred from homology"/>
<dbReference type="PANTHER" id="PTHR33337">
    <property type="entry name" value="GFA DOMAIN-CONTAINING PROTEIN"/>
    <property type="match status" value="1"/>
</dbReference>
<feature type="binding site" evidence="5">
    <location>
        <position position="106"/>
    </location>
    <ligand>
        <name>Zn(2+)</name>
        <dbReference type="ChEBI" id="CHEBI:29105"/>
        <label>1</label>
        <note>structural</note>
    </ligand>
</feature>
<evidence type="ECO:0000256" key="5">
    <source>
        <dbReference type="HAMAP-Rule" id="MF_00723"/>
    </source>
</evidence>
<accession>C8S0Q2</accession>
<evidence type="ECO:0000256" key="1">
    <source>
        <dbReference type="ARBA" id="ARBA00005495"/>
    </source>
</evidence>
<feature type="binding site" evidence="5">
    <location>
        <position position="58"/>
    </location>
    <ligand>
        <name>Zn(2+)</name>
        <dbReference type="ChEBI" id="CHEBI:29105"/>
        <label>2</label>
        <note>catalytic</note>
    </ligand>
</feature>
<comment type="function">
    <text evidence="5">Catalyzes the condensation of formaldehyde and glutathione to S-hydroxymethylglutathione.</text>
</comment>
<organism evidence="7 8">
    <name type="scientific">Rhodobacter ferrooxidans</name>
    <dbReference type="NCBI Taxonomy" id="371731"/>
    <lineage>
        <taxon>Bacteria</taxon>
        <taxon>Pseudomonadati</taxon>
        <taxon>Pseudomonadota</taxon>
        <taxon>Alphaproteobacteria</taxon>
        <taxon>Rhodobacterales</taxon>
        <taxon>Rhodobacter group</taxon>
        <taxon>Rhodobacter</taxon>
    </lineage>
</organism>
<dbReference type="AlphaFoldDB" id="C8S0Q2"/>
<sequence length="198" mass="21193">MFKLWRRKKVLALHPAIDNGIAPTAPGFSGGTLTCHCKTNPVKVRISGQTAHNHACGCTKCWKPAGAIFSQVAVVGRDKVEVISGADKLVVVDPNATIQRHACKDCGVHMYGRIENKNHPFYGLDFIHTELSDAKGWAAPEFAAFVSSVIESGVSPDKMPAIRARLTEIGLPPYDALSPALMDAIATHVAKQSGKLPA</sequence>
<dbReference type="NCBIfam" id="TIGR02820">
    <property type="entry name" value="formald_GSH"/>
    <property type="match status" value="1"/>
</dbReference>
<comment type="cofactor">
    <cofactor evidence="5">
        <name>Zn(2+)</name>
        <dbReference type="ChEBI" id="CHEBI:29105"/>
    </cofactor>
    <text evidence="5">Binds 2 Zn(2+) ions per subunit.</text>
</comment>
<name>C8S0Q2_9RHOB</name>
<dbReference type="EMBL" id="ACYY01000009">
    <property type="protein sequence ID" value="EEW25343.1"/>
    <property type="molecule type" value="Genomic_DNA"/>
</dbReference>
<dbReference type="Proteomes" id="UP000010121">
    <property type="component" value="Unassembled WGS sequence"/>
</dbReference>
<protein>
    <recommendedName>
        <fullName evidence="5">Glutathione-dependent formaldehyde-activating enzyme</fullName>
        <ecNumber evidence="5">4.4.1.22</ecNumber>
    </recommendedName>
    <alternativeName>
        <fullName evidence="5">S-(hydroxymethyl)glutathione synthase</fullName>
    </alternativeName>
</protein>
<dbReference type="Gene3D" id="3.90.1590.10">
    <property type="entry name" value="glutathione-dependent formaldehyde- activating enzyme (gfa)"/>
    <property type="match status" value="1"/>
</dbReference>
<keyword evidence="8" id="KW-1185">Reference proteome</keyword>
<dbReference type="PANTHER" id="PTHR33337:SF40">
    <property type="entry name" value="CENP-V_GFA DOMAIN-CONTAINING PROTEIN-RELATED"/>
    <property type="match status" value="1"/>
</dbReference>
<dbReference type="HAMAP" id="MF_00723">
    <property type="entry name" value="Formald_GSH"/>
    <property type="match status" value="1"/>
</dbReference>
<evidence type="ECO:0000256" key="3">
    <source>
        <dbReference type="ARBA" id="ARBA00022833"/>
    </source>
</evidence>
<comment type="caution">
    <text evidence="7">The sequence shown here is derived from an EMBL/GenBank/DDBJ whole genome shotgun (WGS) entry which is preliminary data.</text>
</comment>
<comment type="pathway">
    <text evidence="5">One-carbon metabolism; formaldehyde degradation; formate from formaldehyde (glutathione route): step 1/3.</text>
</comment>
<feature type="binding site" evidence="5">
    <location>
        <position position="61"/>
    </location>
    <ligand>
        <name>Zn(2+)</name>
        <dbReference type="ChEBI" id="CHEBI:29105"/>
        <label>2</label>
        <note>catalytic</note>
    </ligand>
</feature>
<dbReference type="PROSITE" id="PS51891">
    <property type="entry name" value="CENP_V_GFA"/>
    <property type="match status" value="1"/>
</dbReference>
<feature type="binding site" evidence="5">
    <location>
        <position position="103"/>
    </location>
    <ligand>
        <name>Zn(2+)</name>
        <dbReference type="ChEBI" id="CHEBI:29105"/>
        <label>1</label>
        <note>structural</note>
    </ligand>
</feature>
<keyword evidence="2 5" id="KW-0479">Metal-binding</keyword>
<keyword evidence="3 5" id="KW-0862">Zinc</keyword>
<reference evidence="7 8" key="1">
    <citation type="submission" date="2009-08" db="EMBL/GenBank/DDBJ databases">
        <title>The draft genome of Rhodobacter sp. SW2.</title>
        <authorList>
            <consortium name="US DOE Joint Genome Institute (JGI-PGF)"/>
            <person name="Lucas S."/>
            <person name="Copeland A."/>
            <person name="Lapidus A."/>
            <person name="Glavina del Rio T."/>
            <person name="Tice H."/>
            <person name="Bruce D."/>
            <person name="Goodwin L."/>
            <person name="Pitluck S."/>
            <person name="Larimer F."/>
            <person name="Land M.L."/>
            <person name="Hauser L."/>
            <person name="Emerson D."/>
        </authorList>
    </citation>
    <scope>NUCLEOTIDE SEQUENCE [LARGE SCALE GENOMIC DNA]</scope>
    <source>
        <strain evidence="7 8">SW2</strain>
    </source>
</reference>
<dbReference type="GO" id="GO:0046294">
    <property type="term" value="P:formaldehyde catabolic process"/>
    <property type="evidence" value="ECO:0007669"/>
    <property type="project" value="UniProtKB-UniRule"/>
</dbReference>
<dbReference type="NCBIfam" id="NF003829">
    <property type="entry name" value="PRK05417.1"/>
    <property type="match status" value="1"/>
</dbReference>
<dbReference type="InterPro" id="IPR006913">
    <property type="entry name" value="CENP-V/GFA"/>
</dbReference>
<dbReference type="GO" id="GO:0008270">
    <property type="term" value="F:zinc ion binding"/>
    <property type="evidence" value="ECO:0007669"/>
    <property type="project" value="UniProtKB-UniRule"/>
</dbReference>
<dbReference type="eggNOG" id="COG3791">
    <property type="taxonomic scope" value="Bacteria"/>
</dbReference>
<evidence type="ECO:0000313" key="8">
    <source>
        <dbReference type="Proteomes" id="UP000010121"/>
    </source>
</evidence>
<dbReference type="PIRSF" id="PIRSF033318">
    <property type="entry name" value="Formald_GSH"/>
    <property type="match status" value="1"/>
</dbReference>
<dbReference type="UniPathway" id="UPA00562">
    <property type="reaction ID" value="UER00621"/>
</dbReference>
<dbReference type="InterPro" id="IPR014185">
    <property type="entry name" value="Formald_GSH"/>
</dbReference>
<evidence type="ECO:0000259" key="6">
    <source>
        <dbReference type="PROSITE" id="PS51891"/>
    </source>
</evidence>
<feature type="binding site" evidence="5">
    <location>
        <position position="35"/>
    </location>
    <ligand>
        <name>Zn(2+)</name>
        <dbReference type="ChEBI" id="CHEBI:29105"/>
        <label>1</label>
        <note>structural</note>
    </ligand>
</feature>
<gene>
    <name evidence="5" type="primary">gfa</name>
    <name evidence="7" type="ORF">Rsw2DRAFT_1630</name>
</gene>
<dbReference type="SUPFAM" id="SSF51316">
    <property type="entry name" value="Mss4-like"/>
    <property type="match status" value="1"/>
</dbReference>
<dbReference type="STRING" id="371731.Rsw2DRAFT_1630"/>
<dbReference type="InterPro" id="IPR011057">
    <property type="entry name" value="Mss4-like_sf"/>
</dbReference>
<comment type="catalytic activity">
    <reaction evidence="5">
        <text>S-(hydroxymethyl)glutathione = glutathione + formaldehyde</text>
        <dbReference type="Rhea" id="RHEA:22488"/>
        <dbReference type="ChEBI" id="CHEBI:16842"/>
        <dbReference type="ChEBI" id="CHEBI:57925"/>
        <dbReference type="ChEBI" id="CHEBI:58758"/>
        <dbReference type="EC" id="4.4.1.22"/>
    </reaction>
</comment>
<dbReference type="RefSeq" id="WP_008029868.1">
    <property type="nucleotide sequence ID" value="NZ_ACYY01000009.1"/>
</dbReference>